<dbReference type="InterPro" id="IPR001660">
    <property type="entry name" value="SAM"/>
</dbReference>
<protein>
    <recommendedName>
        <fullName evidence="15">EF-hand domain-containing protein</fullName>
    </recommendedName>
</protein>
<organism evidence="16 17">
    <name type="scientific">Channa striata</name>
    <name type="common">Snakehead murrel</name>
    <name type="synonym">Ophicephalus striatus</name>
    <dbReference type="NCBI Taxonomy" id="64152"/>
    <lineage>
        <taxon>Eukaryota</taxon>
        <taxon>Metazoa</taxon>
        <taxon>Chordata</taxon>
        <taxon>Craniata</taxon>
        <taxon>Vertebrata</taxon>
        <taxon>Euteleostomi</taxon>
        <taxon>Actinopterygii</taxon>
        <taxon>Neopterygii</taxon>
        <taxon>Teleostei</taxon>
        <taxon>Neoteleostei</taxon>
        <taxon>Acanthomorphata</taxon>
        <taxon>Anabantaria</taxon>
        <taxon>Anabantiformes</taxon>
        <taxon>Channoidei</taxon>
        <taxon>Channidae</taxon>
        <taxon>Channa</taxon>
    </lineage>
</organism>
<evidence type="ECO:0000259" key="15">
    <source>
        <dbReference type="PROSITE" id="PS50222"/>
    </source>
</evidence>
<keyword evidence="8" id="KW-0106">Calcium</keyword>
<evidence type="ECO:0000256" key="7">
    <source>
        <dbReference type="ARBA" id="ARBA00022737"/>
    </source>
</evidence>
<dbReference type="SMART" id="SM00054">
    <property type="entry name" value="EFh"/>
    <property type="match status" value="3"/>
</dbReference>
<keyword evidence="10" id="KW-0804">Transcription</keyword>
<keyword evidence="4" id="KW-0678">Repressor</keyword>
<sequence length="605" mass="67596">MLQMSVPAATAQKSDGNNSEMQSAAVAPSFIPSQSGKIPGRKRGRPPLRNVAKMDFPNRYPESLPPLKVPKKRGRKPGFKLKPRMVMTPLAISPPSSTPEPDMSSIPQDAATIPHSATPQVLTVCIYINKQAITGPNLDRKKIQQLPDHFGPDRPSVVLQQAVQGCIDSAFQQKTVFTLLTQGYGGEKISATFDGKQHLLSLPVVNSIDYVLRFLKKLCRSLHCENLFSDQPITQHSSGSYQSDAETSMAEDYHLDQSDGKRYSVDPGDSAFSAISSSYSPKSSYGFRSSQQFSNGSASMSMCRQSSTSPNAFPESNRTGGYNVSPESQESKAPSNKDPSTWSVEDVVWFIRDADPQALGPHTDIFRKHEIDGNALLLLKSDMIMKYLGLKLGPALKLCYHIDKLKQTKLCQGIMGKQNSKLTPEVMEDLVKNTEFNEHELKQWYKGFLKDCPSGRLNLEEFQQLYVKFFPYGDASKFAQHAFRTFDKNGDGTIDFREFICALSITSRGSFEQKLNWAFNMYDLDGDGKITRVEMLEIIEAIYKMVGTVIMMKMNEDGLTPEQRVDKIFSKMDKNNDDQISLEEFKEAAKSDPSIVLLLQCDMQK</sequence>
<dbReference type="InterPro" id="IPR038348">
    <property type="entry name" value="SLED_sf"/>
</dbReference>
<accession>A0AA88LYX0</accession>
<dbReference type="CDD" id="cd00051">
    <property type="entry name" value="EFh"/>
    <property type="match status" value="2"/>
</dbReference>
<evidence type="ECO:0000256" key="5">
    <source>
        <dbReference type="ARBA" id="ARBA00022707"/>
    </source>
</evidence>
<dbReference type="PANTHER" id="PTHR12247:SF85">
    <property type="entry name" value="SEX COMB ON MIDLEG-LIKE PROTEIN 4"/>
    <property type="match status" value="1"/>
</dbReference>
<dbReference type="FunFam" id="3.90.1150.190:FF:000001">
    <property type="entry name" value="Polycomb protein scmh1 isoform 4"/>
    <property type="match status" value="1"/>
</dbReference>
<dbReference type="FunFam" id="1.10.238.10:FF:000009">
    <property type="entry name" value="Visinin-like protein 1"/>
    <property type="match status" value="1"/>
</dbReference>
<dbReference type="InterPro" id="IPR013761">
    <property type="entry name" value="SAM/pointed_sf"/>
</dbReference>
<keyword evidence="9" id="KW-0805">Transcription regulation</keyword>
<dbReference type="EMBL" id="JAUPFM010000016">
    <property type="protein sequence ID" value="KAK2826574.1"/>
    <property type="molecule type" value="Genomic_DNA"/>
</dbReference>
<dbReference type="PROSITE" id="PS50222">
    <property type="entry name" value="EF_HAND_2"/>
    <property type="match status" value="3"/>
</dbReference>
<keyword evidence="5" id="KW-0519">Myristate</keyword>
<gene>
    <name evidence="16" type="ORF">Q5P01_020788</name>
</gene>
<dbReference type="Proteomes" id="UP001187415">
    <property type="component" value="Unassembled WGS sequence"/>
</dbReference>
<dbReference type="Pfam" id="PF13499">
    <property type="entry name" value="EF-hand_7"/>
    <property type="match status" value="1"/>
</dbReference>
<dbReference type="GO" id="GO:0003682">
    <property type="term" value="F:chromatin binding"/>
    <property type="evidence" value="ECO:0007669"/>
    <property type="project" value="TreeGrafter"/>
</dbReference>
<evidence type="ECO:0000256" key="2">
    <source>
        <dbReference type="ARBA" id="ARBA00006049"/>
    </source>
</evidence>
<evidence type="ECO:0000313" key="16">
    <source>
        <dbReference type="EMBL" id="KAK2826574.1"/>
    </source>
</evidence>
<dbReference type="GO" id="GO:0042393">
    <property type="term" value="F:histone binding"/>
    <property type="evidence" value="ECO:0007669"/>
    <property type="project" value="TreeGrafter"/>
</dbReference>
<feature type="region of interest" description="Disordered" evidence="14">
    <location>
        <begin position="1"/>
        <end position="79"/>
    </location>
</feature>
<dbReference type="InterPro" id="IPR033763">
    <property type="entry name" value="SCML2_RBR"/>
</dbReference>
<feature type="domain" description="EF-hand" evidence="15">
    <location>
        <begin position="510"/>
        <end position="545"/>
    </location>
</feature>
<feature type="domain" description="EF-hand" evidence="15">
    <location>
        <begin position="474"/>
        <end position="509"/>
    </location>
</feature>
<evidence type="ECO:0000256" key="11">
    <source>
        <dbReference type="ARBA" id="ARBA00023242"/>
    </source>
</evidence>
<comment type="function">
    <text evidence="13">May be involved in the calcium-dependent regulation of rhodopsin phosphorylation. Binds three calcium ions.</text>
</comment>
<keyword evidence="17" id="KW-1185">Reference proteome</keyword>
<feature type="domain" description="EF-hand" evidence="15">
    <location>
        <begin position="560"/>
        <end position="595"/>
    </location>
</feature>
<dbReference type="SMART" id="SM00454">
    <property type="entry name" value="SAM"/>
    <property type="match status" value="1"/>
</dbReference>
<dbReference type="AlphaFoldDB" id="A0AA88LYX0"/>
<comment type="caution">
    <text evidence="16">The sequence shown here is derived from an EMBL/GenBank/DDBJ whole genome shotgun (WGS) entry which is preliminary data.</text>
</comment>
<comment type="subcellular location">
    <subcellularLocation>
        <location evidence="1">Nucleus</location>
    </subcellularLocation>
</comment>
<evidence type="ECO:0000256" key="14">
    <source>
        <dbReference type="SAM" id="MobiDB-lite"/>
    </source>
</evidence>
<dbReference type="InterPro" id="IPR002048">
    <property type="entry name" value="EF_hand_dom"/>
</dbReference>
<dbReference type="GO" id="GO:0045892">
    <property type="term" value="P:negative regulation of DNA-templated transcription"/>
    <property type="evidence" value="ECO:0007669"/>
    <property type="project" value="TreeGrafter"/>
</dbReference>
<dbReference type="Gene3D" id="3.90.1150.190">
    <property type="entry name" value="SLED domain"/>
    <property type="match status" value="1"/>
</dbReference>
<keyword evidence="11" id="KW-0539">Nucleus</keyword>
<dbReference type="InterPro" id="IPR021987">
    <property type="entry name" value="SLED"/>
</dbReference>
<dbReference type="GO" id="GO:0005634">
    <property type="term" value="C:nucleus"/>
    <property type="evidence" value="ECO:0007669"/>
    <property type="project" value="UniProtKB-SubCell"/>
</dbReference>
<dbReference type="FunFam" id="1.10.150.50:FF:000018">
    <property type="entry name" value="Polycomb protein scmh1 isoform 4"/>
    <property type="match status" value="1"/>
</dbReference>
<evidence type="ECO:0000256" key="12">
    <source>
        <dbReference type="ARBA" id="ARBA00023288"/>
    </source>
</evidence>
<comment type="similarity">
    <text evidence="2">Belongs to the recoverin family.</text>
</comment>
<keyword evidence="6" id="KW-0479">Metal-binding</keyword>
<dbReference type="SUPFAM" id="SSF47473">
    <property type="entry name" value="EF-hand"/>
    <property type="match status" value="1"/>
</dbReference>
<keyword evidence="7" id="KW-0677">Repeat</keyword>
<dbReference type="Gene3D" id="1.10.150.50">
    <property type="entry name" value="Transcription Factor, Ets-1"/>
    <property type="match status" value="1"/>
</dbReference>
<dbReference type="InterPro" id="IPR018247">
    <property type="entry name" value="EF_Hand_1_Ca_BS"/>
</dbReference>
<evidence type="ECO:0000256" key="6">
    <source>
        <dbReference type="ARBA" id="ARBA00022723"/>
    </source>
</evidence>
<dbReference type="Pfam" id="PF17208">
    <property type="entry name" value="RBR"/>
    <property type="match status" value="1"/>
</dbReference>
<feature type="compositionally biased region" description="Basic residues" evidence="14">
    <location>
        <begin position="69"/>
        <end position="79"/>
    </location>
</feature>
<feature type="compositionally biased region" description="Polar residues" evidence="14">
    <location>
        <begin position="11"/>
        <end position="22"/>
    </location>
</feature>
<reference evidence="16" key="1">
    <citation type="submission" date="2023-07" db="EMBL/GenBank/DDBJ databases">
        <title>Chromosome-level Genome Assembly of Striped Snakehead (Channa striata).</title>
        <authorList>
            <person name="Liu H."/>
        </authorList>
    </citation>
    <scope>NUCLEOTIDE SEQUENCE</scope>
    <source>
        <strain evidence="16">Gz</strain>
        <tissue evidence="16">Muscle</tissue>
    </source>
</reference>
<dbReference type="Pfam" id="PF00536">
    <property type="entry name" value="SAM_1"/>
    <property type="match status" value="1"/>
</dbReference>
<feature type="region of interest" description="Disordered" evidence="14">
    <location>
        <begin position="235"/>
        <end position="266"/>
    </location>
</feature>
<proteinExistence type="inferred from homology"/>
<evidence type="ECO:0000256" key="3">
    <source>
        <dbReference type="ARBA" id="ARBA00008469"/>
    </source>
</evidence>
<dbReference type="InterPro" id="IPR011992">
    <property type="entry name" value="EF-hand-dom_pair"/>
</dbReference>
<dbReference type="InterPro" id="IPR047531">
    <property type="entry name" value="SAM_Scm-like"/>
</dbReference>
<feature type="compositionally biased region" description="Polar residues" evidence="14">
    <location>
        <begin position="235"/>
        <end position="246"/>
    </location>
</feature>
<feature type="region of interest" description="Disordered" evidence="14">
    <location>
        <begin position="298"/>
        <end position="340"/>
    </location>
</feature>
<dbReference type="Pfam" id="PF12140">
    <property type="entry name" value="SLED"/>
    <property type="match status" value="1"/>
</dbReference>
<dbReference type="Pfam" id="PF00036">
    <property type="entry name" value="EF-hand_1"/>
    <property type="match status" value="1"/>
</dbReference>
<dbReference type="SUPFAM" id="SSF47769">
    <property type="entry name" value="SAM/Pointed domain"/>
    <property type="match status" value="1"/>
</dbReference>
<name>A0AA88LYX0_CHASR</name>
<dbReference type="PANTHER" id="PTHR12247">
    <property type="entry name" value="POLYCOMB GROUP PROTEIN"/>
    <property type="match status" value="1"/>
</dbReference>
<evidence type="ECO:0000256" key="9">
    <source>
        <dbReference type="ARBA" id="ARBA00023015"/>
    </source>
</evidence>
<evidence type="ECO:0000256" key="8">
    <source>
        <dbReference type="ARBA" id="ARBA00022837"/>
    </source>
</evidence>
<dbReference type="Gene3D" id="1.10.238.10">
    <property type="entry name" value="EF-hand"/>
    <property type="match status" value="2"/>
</dbReference>
<dbReference type="PROSITE" id="PS00018">
    <property type="entry name" value="EF_HAND_1"/>
    <property type="match status" value="3"/>
</dbReference>
<evidence type="ECO:0000256" key="4">
    <source>
        <dbReference type="ARBA" id="ARBA00022491"/>
    </source>
</evidence>
<feature type="compositionally biased region" description="Basic and acidic residues" evidence="14">
    <location>
        <begin position="251"/>
        <end position="264"/>
    </location>
</feature>
<keyword evidence="12" id="KW-0449">Lipoprotein</keyword>
<evidence type="ECO:0000313" key="17">
    <source>
        <dbReference type="Proteomes" id="UP001187415"/>
    </source>
</evidence>
<dbReference type="InterPro" id="IPR050548">
    <property type="entry name" value="PcG_chromatin_remod_factors"/>
</dbReference>
<evidence type="ECO:0000256" key="13">
    <source>
        <dbReference type="ARBA" id="ARBA00037437"/>
    </source>
</evidence>
<evidence type="ECO:0000256" key="10">
    <source>
        <dbReference type="ARBA" id="ARBA00023163"/>
    </source>
</evidence>
<dbReference type="PRINTS" id="PR00450">
    <property type="entry name" value="RECOVERIN"/>
</dbReference>
<evidence type="ECO:0000256" key="1">
    <source>
        <dbReference type="ARBA" id="ARBA00004123"/>
    </source>
</evidence>
<comment type="similarity">
    <text evidence="3">Belongs to the SCM family.</text>
</comment>
<dbReference type="GO" id="GO:0005509">
    <property type="term" value="F:calcium ion binding"/>
    <property type="evidence" value="ECO:0007669"/>
    <property type="project" value="InterPro"/>
</dbReference>
<dbReference type="CDD" id="cd09578">
    <property type="entry name" value="SAM_Scm"/>
    <property type="match status" value="1"/>
</dbReference>